<name>A0A3A9YHI2_9ACTN</name>
<dbReference type="PROSITE" id="PS50995">
    <property type="entry name" value="HTH_MARR_2"/>
    <property type="match status" value="1"/>
</dbReference>
<dbReference type="EMBL" id="RAZS01000003">
    <property type="protein sequence ID" value="RKN21188.1"/>
    <property type="molecule type" value="Genomic_DNA"/>
</dbReference>
<keyword evidence="1" id="KW-0805">Transcription regulation</keyword>
<dbReference type="InterPro" id="IPR036388">
    <property type="entry name" value="WH-like_DNA-bd_sf"/>
</dbReference>
<evidence type="ECO:0000259" key="4">
    <source>
        <dbReference type="PROSITE" id="PS50995"/>
    </source>
</evidence>
<sequence length="176" mass="18862">MASTVLPASTSTGPETGLVESLAALSRALVGITTRSLASLDVDLTLSQYRAIVVLASQGPLRTVDLAAALHVHPSTATRTCDRLVRRGLVARHHSEADRRVSWLGLTASGKELVGEVMRRRTEQIRELVNSPQTTAAANLAELVEALVVAAGEPTERQWWQQWERCTEEAVGAGGC</sequence>
<comment type="caution">
    <text evidence="6">The sequence shown here is derived from an EMBL/GenBank/DDBJ whole genome shotgun (WGS) entry which is preliminary data.</text>
</comment>
<evidence type="ECO:0000313" key="8">
    <source>
        <dbReference type="Proteomes" id="UP000275865"/>
    </source>
</evidence>
<evidence type="ECO:0000256" key="2">
    <source>
        <dbReference type="ARBA" id="ARBA00023125"/>
    </source>
</evidence>
<dbReference type="GO" id="GO:0003677">
    <property type="term" value="F:DNA binding"/>
    <property type="evidence" value="ECO:0007669"/>
    <property type="project" value="UniProtKB-KW"/>
</dbReference>
<dbReference type="SUPFAM" id="SSF46785">
    <property type="entry name" value="Winged helix' DNA-binding domain"/>
    <property type="match status" value="1"/>
</dbReference>
<evidence type="ECO:0000256" key="3">
    <source>
        <dbReference type="ARBA" id="ARBA00023163"/>
    </source>
</evidence>
<reference evidence="7 8" key="1">
    <citation type="submission" date="2018-09" db="EMBL/GenBank/DDBJ databases">
        <title>Micromonospora sp. nov. MS1-9, isolated from a root of Musa sp.</title>
        <authorList>
            <person name="Kuncharoen N."/>
            <person name="Kudo T."/>
            <person name="Ohkuma M."/>
            <person name="Yuki M."/>
            <person name="Tanasupawat S."/>
        </authorList>
    </citation>
    <scope>NUCLEOTIDE SEQUENCE [LARGE SCALE GENOMIC DNA]</scope>
    <source>
        <strain evidence="6 8">MS1-9</strain>
        <strain evidence="5 7">NGC1-4</strain>
    </source>
</reference>
<dbReference type="OrthoDB" id="3573114at2"/>
<organism evidence="6 8">
    <name type="scientific">Micromonospora musae</name>
    <dbReference type="NCBI Taxonomy" id="1894970"/>
    <lineage>
        <taxon>Bacteria</taxon>
        <taxon>Bacillati</taxon>
        <taxon>Actinomycetota</taxon>
        <taxon>Actinomycetes</taxon>
        <taxon>Micromonosporales</taxon>
        <taxon>Micromonosporaceae</taxon>
        <taxon>Micromonospora</taxon>
    </lineage>
</organism>
<dbReference type="InterPro" id="IPR000835">
    <property type="entry name" value="HTH_MarR-typ"/>
</dbReference>
<dbReference type="InterPro" id="IPR039422">
    <property type="entry name" value="MarR/SlyA-like"/>
</dbReference>
<dbReference type="AlphaFoldDB" id="A0A3A9YHI2"/>
<dbReference type="Proteomes" id="UP000275865">
    <property type="component" value="Unassembled WGS sequence"/>
</dbReference>
<evidence type="ECO:0000313" key="7">
    <source>
        <dbReference type="Proteomes" id="UP000271548"/>
    </source>
</evidence>
<evidence type="ECO:0000256" key="1">
    <source>
        <dbReference type="ARBA" id="ARBA00023015"/>
    </source>
</evidence>
<evidence type="ECO:0000313" key="5">
    <source>
        <dbReference type="EMBL" id="RKN21188.1"/>
    </source>
</evidence>
<dbReference type="InterPro" id="IPR036390">
    <property type="entry name" value="WH_DNA-bd_sf"/>
</dbReference>
<dbReference type="GO" id="GO:0003700">
    <property type="term" value="F:DNA-binding transcription factor activity"/>
    <property type="evidence" value="ECO:0007669"/>
    <property type="project" value="InterPro"/>
</dbReference>
<keyword evidence="3" id="KW-0804">Transcription</keyword>
<keyword evidence="7" id="KW-1185">Reference proteome</keyword>
<dbReference type="SMART" id="SM00347">
    <property type="entry name" value="HTH_MARR"/>
    <property type="match status" value="1"/>
</dbReference>
<proteinExistence type="predicted"/>
<keyword evidence="2" id="KW-0238">DNA-binding</keyword>
<dbReference type="InterPro" id="IPR023187">
    <property type="entry name" value="Tscrpt_reg_MarR-type_CS"/>
</dbReference>
<dbReference type="PANTHER" id="PTHR33164:SF94">
    <property type="entry name" value="TRANSCRIPTIONAL REGULATORY PROTEIN-RELATED"/>
    <property type="match status" value="1"/>
</dbReference>
<dbReference type="Gene3D" id="1.10.10.10">
    <property type="entry name" value="Winged helix-like DNA-binding domain superfamily/Winged helix DNA-binding domain"/>
    <property type="match status" value="1"/>
</dbReference>
<dbReference type="EMBL" id="RAZT01000001">
    <property type="protein sequence ID" value="RKN36472.1"/>
    <property type="molecule type" value="Genomic_DNA"/>
</dbReference>
<feature type="domain" description="HTH marR-type" evidence="4">
    <location>
        <begin position="15"/>
        <end position="149"/>
    </location>
</feature>
<dbReference type="PRINTS" id="PR00598">
    <property type="entry name" value="HTHMARR"/>
</dbReference>
<evidence type="ECO:0000313" key="6">
    <source>
        <dbReference type="EMBL" id="RKN36472.1"/>
    </source>
</evidence>
<protein>
    <submittedName>
        <fullName evidence="6">MarR family transcriptional regulator</fullName>
    </submittedName>
</protein>
<dbReference type="RefSeq" id="WP_120676143.1">
    <property type="nucleotide sequence ID" value="NZ_RAZS01000003.1"/>
</dbReference>
<accession>A0A3A9YHI2</accession>
<dbReference type="PROSITE" id="PS01117">
    <property type="entry name" value="HTH_MARR_1"/>
    <property type="match status" value="1"/>
</dbReference>
<dbReference type="PANTHER" id="PTHR33164">
    <property type="entry name" value="TRANSCRIPTIONAL REGULATOR, MARR FAMILY"/>
    <property type="match status" value="1"/>
</dbReference>
<dbReference type="GO" id="GO:0006950">
    <property type="term" value="P:response to stress"/>
    <property type="evidence" value="ECO:0007669"/>
    <property type="project" value="TreeGrafter"/>
</dbReference>
<dbReference type="Proteomes" id="UP000271548">
    <property type="component" value="Unassembled WGS sequence"/>
</dbReference>
<gene>
    <name evidence="6" type="ORF">D7044_02185</name>
    <name evidence="5" type="ORF">D7147_10405</name>
</gene>
<dbReference type="Pfam" id="PF01047">
    <property type="entry name" value="MarR"/>
    <property type="match status" value="1"/>
</dbReference>